<dbReference type="EMBL" id="AACLUG010000010">
    <property type="protein sequence ID" value="EAL1457278.1"/>
    <property type="molecule type" value="Genomic_DNA"/>
</dbReference>
<gene>
    <name evidence="1" type="ORF">B9Q58_07145</name>
</gene>
<proteinExistence type="predicted"/>
<comment type="caution">
    <text evidence="1">The sequence shown here is derived from an EMBL/GenBank/DDBJ whole genome shotgun (WGS) entry which is preliminary data.</text>
</comment>
<protein>
    <submittedName>
        <fullName evidence="1">DUF2972 domain-containing protein</fullName>
    </submittedName>
</protein>
<accession>A0A5T1KJB4</accession>
<dbReference type="InterPro" id="IPR021353">
    <property type="entry name" value="DUF2972"/>
</dbReference>
<name>A0A5T1KJB4_CAMJU</name>
<dbReference type="Pfam" id="PF11186">
    <property type="entry name" value="DUF2972"/>
    <property type="match status" value="1"/>
</dbReference>
<reference evidence="1" key="1">
    <citation type="submission" date="2018-05" db="EMBL/GenBank/DDBJ databases">
        <authorList>
            <consortium name="NARMS: The National Antimicrobial Resistance Monitoring System"/>
        </authorList>
    </citation>
    <scope>NUCLEOTIDE SEQUENCE</scope>
    <source>
        <strain evidence="1">FSIS1700200</strain>
    </source>
</reference>
<organism evidence="1">
    <name type="scientific">Campylobacter jejuni</name>
    <dbReference type="NCBI Taxonomy" id="197"/>
    <lineage>
        <taxon>Bacteria</taxon>
        <taxon>Pseudomonadati</taxon>
        <taxon>Campylobacterota</taxon>
        <taxon>Epsilonproteobacteria</taxon>
        <taxon>Campylobacterales</taxon>
        <taxon>Campylobacteraceae</taxon>
        <taxon>Campylobacter</taxon>
    </lineage>
</organism>
<sequence length="614" mass="73458">MPLMHKPNSAIERIKNHLAYKLGKVMIDFSHQRNNYKYGGGYIALFKKLYKIKKQHKKEQKIYQQTIQVFPQLKYPNLETCSDYEQALKYKFHLSYMLGEVLIQTFQNLHKGSMFKLAKNIKKANKEFKIFKEIFNNFAKLSPNIIKIISKNKQAFLKELPRIQNILKIHQDYQPILDNIFHNFNYFIQKFNLIEEWLLSNDFNEKYKKENHPYPSLLDPKKLNDEKEKINYKNIPAELAWEINLPLPDNYEFVFLSAGVSGHAAMVKFLEDCNCRLFSKYSHRGNNIFGAYCDQYAFLNKKGFNILTFFEYGIVDYKLKSKFIGLFNSKKRVLFLVRDPIERLKSRINHIAPNKFAIYDFNLNSNVKEIVNVKKYYSKNGINDFPDINILENLLTFNFFCYKLLIDFFRKSHIFYIDMEEIKPAKAFDTMCVLADKFGFKRPVDKINFSHIVFDDTIGYFPMRLHVEDMIIIITTLLRAKQMRQSKEYINFTKEFFDKPLKYENLGIFLKPQEFGRLKQDSKLFDVTKRYLNNFIEALEERIDLEKAKLFKEKDVLNYLKENKELRVKLKNILDKELVHIKQHRPDIVASWKYYQEFEKMCKELDGDIYEKDL</sequence>
<evidence type="ECO:0000313" key="1">
    <source>
        <dbReference type="EMBL" id="EAL1457278.1"/>
    </source>
</evidence>
<dbReference type="AlphaFoldDB" id="A0A5T1KJB4"/>